<dbReference type="OrthoDB" id="3758190at2759"/>
<sequence length="1278" mass="145286">MPVVVIERAELALQQGKYKEIWETLDGVLAKLPSTARDPDDSSYRLMSLLHAMAAIKYKGTLEPAKEELSHVQKWLEDTRVDQYTDVQVNIIRKYTLTSFHVTLCSEYDETAMSLIPKAEASPIPWQGLTDLRVSLLKRDMVFEAIALFKTERMRAPPAMRLTATSEFISSLVSCQRMTATQSLWVQAELHYLLAMSHNELGEIAQTERRLQEADSFLDEWCAKTNFNQNVILGLRLNVCWLRLTLANEGNQLQIYRDSIELLKDMEACNHLRTTSVYGIAMSAARKLSLNEGKPQYHESYLELHRKLEIYEEQVLGDLDALLIDHFQMLAEAHRDSTGLQTALEWINAFLEQYPTFSLPKPLYNLHRVRLLILLALGENTKESIEAIERLKPSLPNAILPDLVEYSFNVDWEGTVTDFEKKCETAACLVQKWMVEDLRRGVISINCALDVFGGTDEAKQNAANKSLDANLEKFRSYPSRAIFATLYFQLPNTEDAALVQNSPENPSSENHNGSAAEDPTKRDSVQEQPQFPPLSVQAWGERFAALKKWLNMRSESPVNGRQCLLIMLQDIRIRILGNDSVHFNARITEYERAINEYSETSKTVRDYLERYPVDWHDSLGGGCIRMCFTSKEPLSDKHSELLEKAEDHILKAIEGNLRQNHTELAAYSQRNMAAIYLLKLHIAVRKQADVETRTRLRDIGLDHLTKADERFGQVELASSWSNDLGALSVRRWVTKTHVPWESTQYALQLLMEGNPEPGDDIRSKMWEWVQKGKSQALASTMGLKRALPQYLVNKVKESPVDNELYEQMLQLERDINQALPRDRFHLRLKLDRLVKEMRTHESLRKLLDVREGNPLVAQDLHELLGETERPVILVDWFYLPSLQADAQTLMFTARAGSAPTVDTLTTSVHDVNNWVANYLDEPKNKDPNEQPPLYTVTSDDSVGEQPHPAFLISTLIEPLNQRSKRGDILILSPTENLHRIPLHALRIAHEDGGDTPLIHRNPVVYSHSHSILRLCSWASKCAAETNIHADPDPIFLNGASYDNGEHKANYQRGLQAIRDLSTLFADNPPLTELNAAKSSLISTFQKSHLFHIQTHCEWEGRPLEHCITFPKPGPDIEFDPQDFRLTSQEIFDLPAGIQLGSHFNLLACEGGLSVVAPGDEVFGLVAALLYSGATSAISTLWKIPDEDAAIFGRAFFEALRNECKKLGFREAEAWEHEGKWVDLAVLVQEAVRTMDRNDSLPMGIWGPFVMHGYWRMWVRKGQGLRLCREGKIIGKRKT</sequence>
<dbReference type="AlphaFoldDB" id="A0A6A6E255"/>
<dbReference type="Proteomes" id="UP000800200">
    <property type="component" value="Unassembled WGS sequence"/>
</dbReference>
<organism evidence="3 4">
    <name type="scientific">Zopfia rhizophila CBS 207.26</name>
    <dbReference type="NCBI Taxonomy" id="1314779"/>
    <lineage>
        <taxon>Eukaryota</taxon>
        <taxon>Fungi</taxon>
        <taxon>Dikarya</taxon>
        <taxon>Ascomycota</taxon>
        <taxon>Pezizomycotina</taxon>
        <taxon>Dothideomycetes</taxon>
        <taxon>Dothideomycetes incertae sedis</taxon>
        <taxon>Zopfiaceae</taxon>
        <taxon>Zopfia</taxon>
    </lineage>
</organism>
<evidence type="ECO:0000313" key="3">
    <source>
        <dbReference type="EMBL" id="KAF2183986.1"/>
    </source>
</evidence>
<feature type="domain" description="CHAT" evidence="2">
    <location>
        <begin position="951"/>
        <end position="1214"/>
    </location>
</feature>
<dbReference type="Pfam" id="PF12770">
    <property type="entry name" value="CHAT"/>
    <property type="match status" value="1"/>
</dbReference>
<reference evidence="3" key="1">
    <citation type="journal article" date="2020" name="Stud. Mycol.">
        <title>101 Dothideomycetes genomes: a test case for predicting lifestyles and emergence of pathogens.</title>
        <authorList>
            <person name="Haridas S."/>
            <person name="Albert R."/>
            <person name="Binder M."/>
            <person name="Bloem J."/>
            <person name="Labutti K."/>
            <person name="Salamov A."/>
            <person name="Andreopoulos B."/>
            <person name="Baker S."/>
            <person name="Barry K."/>
            <person name="Bills G."/>
            <person name="Bluhm B."/>
            <person name="Cannon C."/>
            <person name="Castanera R."/>
            <person name="Culley D."/>
            <person name="Daum C."/>
            <person name="Ezra D."/>
            <person name="Gonzalez J."/>
            <person name="Henrissat B."/>
            <person name="Kuo A."/>
            <person name="Liang C."/>
            <person name="Lipzen A."/>
            <person name="Lutzoni F."/>
            <person name="Magnuson J."/>
            <person name="Mondo S."/>
            <person name="Nolan M."/>
            <person name="Ohm R."/>
            <person name="Pangilinan J."/>
            <person name="Park H.-J."/>
            <person name="Ramirez L."/>
            <person name="Alfaro M."/>
            <person name="Sun H."/>
            <person name="Tritt A."/>
            <person name="Yoshinaga Y."/>
            <person name="Zwiers L.-H."/>
            <person name="Turgeon B."/>
            <person name="Goodwin S."/>
            <person name="Spatafora J."/>
            <person name="Crous P."/>
            <person name="Grigoriev I."/>
        </authorList>
    </citation>
    <scope>NUCLEOTIDE SEQUENCE</scope>
    <source>
        <strain evidence="3">CBS 207.26</strain>
    </source>
</reference>
<feature type="region of interest" description="Disordered" evidence="1">
    <location>
        <begin position="498"/>
        <end position="531"/>
    </location>
</feature>
<proteinExistence type="predicted"/>
<name>A0A6A6E255_9PEZI</name>
<evidence type="ECO:0000259" key="2">
    <source>
        <dbReference type="Pfam" id="PF12770"/>
    </source>
</evidence>
<dbReference type="EMBL" id="ML994640">
    <property type="protein sequence ID" value="KAF2183986.1"/>
    <property type="molecule type" value="Genomic_DNA"/>
</dbReference>
<gene>
    <name evidence="3" type="ORF">K469DRAFT_689723</name>
</gene>
<dbReference type="InterPro" id="IPR024983">
    <property type="entry name" value="CHAT_dom"/>
</dbReference>
<protein>
    <recommendedName>
        <fullName evidence="2">CHAT domain-containing protein</fullName>
    </recommendedName>
</protein>
<evidence type="ECO:0000256" key="1">
    <source>
        <dbReference type="SAM" id="MobiDB-lite"/>
    </source>
</evidence>
<evidence type="ECO:0000313" key="4">
    <source>
        <dbReference type="Proteomes" id="UP000800200"/>
    </source>
</evidence>
<accession>A0A6A6E255</accession>
<keyword evidence="4" id="KW-1185">Reference proteome</keyword>
<feature type="compositionally biased region" description="Low complexity" evidence="1">
    <location>
        <begin position="501"/>
        <end position="510"/>
    </location>
</feature>